<dbReference type="Proteomes" id="UP001396334">
    <property type="component" value="Unassembled WGS sequence"/>
</dbReference>
<gene>
    <name evidence="1" type="ORF">V6N11_022601</name>
</gene>
<evidence type="ECO:0000313" key="2">
    <source>
        <dbReference type="Proteomes" id="UP001396334"/>
    </source>
</evidence>
<sequence length="91" mass="10490">MQNNIQSRIPQYHVHKSRGLLFRITKFGQRRINPLQKRALSLKDSNAVWNLKLSPKVDAKTDIHHQISSLRRAGTISSNKQNLQTCKDAIM</sequence>
<comment type="caution">
    <text evidence="1">The sequence shown here is derived from an EMBL/GenBank/DDBJ whole genome shotgun (WGS) entry which is preliminary data.</text>
</comment>
<evidence type="ECO:0000313" key="1">
    <source>
        <dbReference type="EMBL" id="KAK9037699.1"/>
    </source>
</evidence>
<proteinExistence type="predicted"/>
<accession>A0ABR2TKA6</accession>
<name>A0ABR2TKA6_9ROSI</name>
<dbReference type="EMBL" id="JBBPBN010000005">
    <property type="protein sequence ID" value="KAK9037699.1"/>
    <property type="molecule type" value="Genomic_DNA"/>
</dbReference>
<reference evidence="1 2" key="1">
    <citation type="journal article" date="2024" name="G3 (Bethesda)">
        <title>Genome assembly of Hibiscus sabdariffa L. provides insights into metabolisms of medicinal natural products.</title>
        <authorList>
            <person name="Kim T."/>
        </authorList>
    </citation>
    <scope>NUCLEOTIDE SEQUENCE [LARGE SCALE GENOMIC DNA]</scope>
    <source>
        <strain evidence="1">TK-2024</strain>
        <tissue evidence="1">Old leaves</tissue>
    </source>
</reference>
<organism evidence="1 2">
    <name type="scientific">Hibiscus sabdariffa</name>
    <name type="common">roselle</name>
    <dbReference type="NCBI Taxonomy" id="183260"/>
    <lineage>
        <taxon>Eukaryota</taxon>
        <taxon>Viridiplantae</taxon>
        <taxon>Streptophyta</taxon>
        <taxon>Embryophyta</taxon>
        <taxon>Tracheophyta</taxon>
        <taxon>Spermatophyta</taxon>
        <taxon>Magnoliopsida</taxon>
        <taxon>eudicotyledons</taxon>
        <taxon>Gunneridae</taxon>
        <taxon>Pentapetalae</taxon>
        <taxon>rosids</taxon>
        <taxon>malvids</taxon>
        <taxon>Malvales</taxon>
        <taxon>Malvaceae</taxon>
        <taxon>Malvoideae</taxon>
        <taxon>Hibiscus</taxon>
    </lineage>
</organism>
<keyword evidence="2" id="KW-1185">Reference proteome</keyword>
<protein>
    <submittedName>
        <fullName evidence="1">Uncharacterized protein</fullName>
    </submittedName>
</protein>